<dbReference type="EMBL" id="KE504181">
    <property type="protein sequence ID" value="EPS96965.1"/>
    <property type="molecule type" value="Genomic_DNA"/>
</dbReference>
<dbReference type="Proteomes" id="UP000015241">
    <property type="component" value="Unassembled WGS sequence"/>
</dbReference>
<dbReference type="PANTHER" id="PTHR40465">
    <property type="entry name" value="CHROMOSOME 1, WHOLE GENOME SHOTGUN SEQUENCE"/>
    <property type="match status" value="1"/>
</dbReference>
<feature type="transmembrane region" description="Helical" evidence="1">
    <location>
        <begin position="23"/>
        <end position="46"/>
    </location>
</feature>
<dbReference type="PANTHER" id="PTHR40465:SF1">
    <property type="entry name" value="DUF6534 DOMAIN-CONTAINING PROTEIN"/>
    <property type="match status" value="1"/>
</dbReference>
<protein>
    <recommendedName>
        <fullName evidence="2">DUF6534 domain-containing protein</fullName>
    </recommendedName>
</protein>
<feature type="transmembrane region" description="Helical" evidence="1">
    <location>
        <begin position="127"/>
        <end position="146"/>
    </location>
</feature>
<dbReference type="STRING" id="743788.S8F5I8"/>
<evidence type="ECO:0000313" key="3">
    <source>
        <dbReference type="EMBL" id="EPS96965.1"/>
    </source>
</evidence>
<dbReference type="InterPro" id="IPR045339">
    <property type="entry name" value="DUF6534"/>
</dbReference>
<feature type="transmembrane region" description="Helical" evidence="1">
    <location>
        <begin position="166"/>
        <end position="190"/>
    </location>
</feature>
<keyword evidence="4" id="KW-1185">Reference proteome</keyword>
<reference evidence="3 4" key="1">
    <citation type="journal article" date="2012" name="Science">
        <title>The Paleozoic origin of enzymatic lignin decomposition reconstructed from 31 fungal genomes.</title>
        <authorList>
            <person name="Floudas D."/>
            <person name="Binder M."/>
            <person name="Riley R."/>
            <person name="Barry K."/>
            <person name="Blanchette R.A."/>
            <person name="Henrissat B."/>
            <person name="Martinez A.T."/>
            <person name="Otillar R."/>
            <person name="Spatafora J.W."/>
            <person name="Yadav J.S."/>
            <person name="Aerts A."/>
            <person name="Benoit I."/>
            <person name="Boyd A."/>
            <person name="Carlson A."/>
            <person name="Copeland A."/>
            <person name="Coutinho P.M."/>
            <person name="de Vries R.P."/>
            <person name="Ferreira P."/>
            <person name="Findley K."/>
            <person name="Foster B."/>
            <person name="Gaskell J."/>
            <person name="Glotzer D."/>
            <person name="Gorecki P."/>
            <person name="Heitman J."/>
            <person name="Hesse C."/>
            <person name="Hori C."/>
            <person name="Igarashi K."/>
            <person name="Jurgens J.A."/>
            <person name="Kallen N."/>
            <person name="Kersten P."/>
            <person name="Kohler A."/>
            <person name="Kuees U."/>
            <person name="Kumar T.K.A."/>
            <person name="Kuo A."/>
            <person name="LaButti K."/>
            <person name="Larrondo L.F."/>
            <person name="Lindquist E."/>
            <person name="Ling A."/>
            <person name="Lombard V."/>
            <person name="Lucas S."/>
            <person name="Lundell T."/>
            <person name="Martin R."/>
            <person name="McLaughlin D.J."/>
            <person name="Morgenstern I."/>
            <person name="Morin E."/>
            <person name="Murat C."/>
            <person name="Nagy L.G."/>
            <person name="Nolan M."/>
            <person name="Ohm R.A."/>
            <person name="Patyshakuliyeva A."/>
            <person name="Rokas A."/>
            <person name="Ruiz-Duenas F.J."/>
            <person name="Sabat G."/>
            <person name="Salamov A."/>
            <person name="Samejima M."/>
            <person name="Schmutz J."/>
            <person name="Slot J.C."/>
            <person name="St John F."/>
            <person name="Stenlid J."/>
            <person name="Sun H."/>
            <person name="Sun S."/>
            <person name="Syed K."/>
            <person name="Tsang A."/>
            <person name="Wiebenga A."/>
            <person name="Young D."/>
            <person name="Pisabarro A."/>
            <person name="Eastwood D.C."/>
            <person name="Martin F."/>
            <person name="Cullen D."/>
            <person name="Grigoriev I.V."/>
            <person name="Hibbett D.S."/>
        </authorList>
    </citation>
    <scope>NUCLEOTIDE SEQUENCE</scope>
    <source>
        <strain evidence="4">FP-58527</strain>
    </source>
</reference>
<organism evidence="3 4">
    <name type="scientific">Fomitopsis schrenkii</name>
    <name type="common">Brown rot fungus</name>
    <dbReference type="NCBI Taxonomy" id="2126942"/>
    <lineage>
        <taxon>Eukaryota</taxon>
        <taxon>Fungi</taxon>
        <taxon>Dikarya</taxon>
        <taxon>Basidiomycota</taxon>
        <taxon>Agaricomycotina</taxon>
        <taxon>Agaricomycetes</taxon>
        <taxon>Polyporales</taxon>
        <taxon>Fomitopsis</taxon>
    </lineage>
</organism>
<proteinExistence type="predicted"/>
<keyword evidence="1" id="KW-0472">Membrane</keyword>
<keyword evidence="1" id="KW-1133">Transmembrane helix</keyword>
<keyword evidence="1" id="KW-0812">Transmembrane</keyword>
<dbReference type="eggNOG" id="ENOG502S3SS">
    <property type="taxonomic scope" value="Eukaryota"/>
</dbReference>
<sequence length="374" mass="41558">MVEGPLGDVDTNLVARMYYAPVLFGHILATFLFGVNCNQFVCYLSYRRNDSWLTQGMVAMLISVCALQECFAIYTLWFLSVQNFGNYPALVVEFWATMISLGVFTAIISVSVQQYFIWRVKAITQSWLLFGLLSLCSFVAGALGVINACTGVLPKDPFSLDVAIGLAYANLAIDVFVNVANAGVLLYYLLKYRTAFQRTQSVIRRLVIICIESPLLIALISLADMIIFKTTFPENWYLIVALPLGQVYTLSILAPLNARASLRAAWNGVTDMDANELERSNRLIRQFTLNTQEPVRVGVTVEQHAHVEVDPFAARIKGERKRGKARFANMDSTSVGSDIKAHDEHEMSDFSLTIHALSDAANGEDDERKIAVVA</sequence>
<dbReference type="InParanoid" id="S8F5I8"/>
<feature type="transmembrane region" description="Helical" evidence="1">
    <location>
        <begin position="58"/>
        <end position="79"/>
    </location>
</feature>
<evidence type="ECO:0000259" key="2">
    <source>
        <dbReference type="Pfam" id="PF20152"/>
    </source>
</evidence>
<name>S8F5I8_FOMSC</name>
<evidence type="ECO:0000256" key="1">
    <source>
        <dbReference type="SAM" id="Phobius"/>
    </source>
</evidence>
<feature type="transmembrane region" description="Helical" evidence="1">
    <location>
        <begin position="202"/>
        <end position="223"/>
    </location>
</feature>
<dbReference type="AlphaFoldDB" id="S8F5I8"/>
<gene>
    <name evidence="3" type="ORF">FOMPIDRAFT_1062014</name>
</gene>
<accession>S8F5I8</accession>
<evidence type="ECO:0000313" key="4">
    <source>
        <dbReference type="Proteomes" id="UP000015241"/>
    </source>
</evidence>
<feature type="transmembrane region" description="Helical" evidence="1">
    <location>
        <begin position="94"/>
        <end position="115"/>
    </location>
</feature>
<dbReference type="Pfam" id="PF20152">
    <property type="entry name" value="DUF6534"/>
    <property type="match status" value="1"/>
</dbReference>
<dbReference type="HOGENOM" id="CLU_739753_0_0_1"/>
<dbReference type="OrthoDB" id="2562493at2759"/>
<feature type="domain" description="DUF6534" evidence="2">
    <location>
        <begin position="175"/>
        <end position="261"/>
    </location>
</feature>
<feature type="transmembrane region" description="Helical" evidence="1">
    <location>
        <begin position="235"/>
        <end position="256"/>
    </location>
</feature>